<organism evidence="1 2">
    <name type="scientific">Synchytrium endobioticum</name>
    <dbReference type="NCBI Taxonomy" id="286115"/>
    <lineage>
        <taxon>Eukaryota</taxon>
        <taxon>Fungi</taxon>
        <taxon>Fungi incertae sedis</taxon>
        <taxon>Chytridiomycota</taxon>
        <taxon>Chytridiomycota incertae sedis</taxon>
        <taxon>Chytridiomycetes</taxon>
        <taxon>Synchytriales</taxon>
        <taxon>Synchytriaceae</taxon>
        <taxon>Synchytrium</taxon>
    </lineage>
</organism>
<name>A0A507CXQ2_9FUNG</name>
<protein>
    <submittedName>
        <fullName evidence="1">Uncharacterized protein</fullName>
    </submittedName>
</protein>
<dbReference type="EMBL" id="QEAN01000183">
    <property type="protein sequence ID" value="TPX43989.1"/>
    <property type="molecule type" value="Genomic_DNA"/>
</dbReference>
<proteinExistence type="predicted"/>
<comment type="caution">
    <text evidence="1">The sequence shown here is derived from an EMBL/GenBank/DDBJ whole genome shotgun (WGS) entry which is preliminary data.</text>
</comment>
<keyword evidence="2" id="KW-1185">Reference proteome</keyword>
<gene>
    <name evidence="1" type="ORF">SeMB42_g04479</name>
</gene>
<dbReference type="VEuPathDB" id="FungiDB:SeMB42_g04479"/>
<evidence type="ECO:0000313" key="2">
    <source>
        <dbReference type="Proteomes" id="UP000317494"/>
    </source>
</evidence>
<accession>A0A507CXQ2</accession>
<dbReference type="Proteomes" id="UP000317494">
    <property type="component" value="Unassembled WGS sequence"/>
</dbReference>
<reference evidence="1 2" key="1">
    <citation type="journal article" date="2019" name="Sci. Rep.">
        <title>Comparative genomics of chytrid fungi reveal insights into the obligate biotrophic and pathogenic lifestyle of Synchytrium endobioticum.</title>
        <authorList>
            <person name="van de Vossenberg B.T.L.H."/>
            <person name="Warris S."/>
            <person name="Nguyen H.D.T."/>
            <person name="van Gent-Pelzer M.P.E."/>
            <person name="Joly D.L."/>
            <person name="van de Geest H.C."/>
            <person name="Bonants P.J.M."/>
            <person name="Smith D.S."/>
            <person name="Levesque C.A."/>
            <person name="van der Lee T.A.J."/>
        </authorList>
    </citation>
    <scope>NUCLEOTIDE SEQUENCE [LARGE SCALE GENOMIC DNA]</scope>
    <source>
        <strain evidence="1 2">MB42</strain>
    </source>
</reference>
<sequence length="103" mass="11427">MSLDMVPIPDLSSEDMVTLGLIIFDDGALSVNSKTSPPTDITPIFCRHDNSETIDCTKKLKALSPLPPMPVSSFGHWFSSHHLQTPHNLYLHPDIVLFRTSVL</sequence>
<evidence type="ECO:0000313" key="1">
    <source>
        <dbReference type="EMBL" id="TPX43989.1"/>
    </source>
</evidence>
<dbReference type="AlphaFoldDB" id="A0A507CXQ2"/>